<dbReference type="AlphaFoldDB" id="A0A2T0API9"/>
<evidence type="ECO:0000256" key="1">
    <source>
        <dbReference type="SAM" id="MobiDB-lite"/>
    </source>
</evidence>
<dbReference type="PANTHER" id="PTHR34700:SF4">
    <property type="entry name" value="PHAGE-LIKE ELEMENT PBSX PROTEIN XKDP"/>
    <property type="match status" value="1"/>
</dbReference>
<feature type="region of interest" description="Disordered" evidence="1">
    <location>
        <begin position="138"/>
        <end position="163"/>
    </location>
</feature>
<dbReference type="OrthoDB" id="9800780at2"/>
<evidence type="ECO:0000313" key="4">
    <source>
        <dbReference type="Proteomes" id="UP000239614"/>
    </source>
</evidence>
<dbReference type="EMBL" id="PVXN01000053">
    <property type="protein sequence ID" value="PRR70925.1"/>
    <property type="molecule type" value="Genomic_DNA"/>
</dbReference>
<dbReference type="SUPFAM" id="SSF54106">
    <property type="entry name" value="LysM domain"/>
    <property type="match status" value="1"/>
</dbReference>
<dbReference type="Proteomes" id="UP000239614">
    <property type="component" value="Unassembled WGS sequence"/>
</dbReference>
<dbReference type="Pfam" id="PF01476">
    <property type="entry name" value="LysM"/>
    <property type="match status" value="1"/>
</dbReference>
<evidence type="ECO:0000313" key="3">
    <source>
        <dbReference type="EMBL" id="PRR70925.1"/>
    </source>
</evidence>
<dbReference type="Gene3D" id="3.10.350.10">
    <property type="entry name" value="LysM domain"/>
    <property type="match status" value="1"/>
</dbReference>
<dbReference type="RefSeq" id="WP_106024550.1">
    <property type="nucleotide sequence ID" value="NZ_PVXN01000053.1"/>
</dbReference>
<dbReference type="PANTHER" id="PTHR34700">
    <property type="entry name" value="POTASSIUM BINDING PROTEIN KBP"/>
    <property type="match status" value="1"/>
</dbReference>
<evidence type="ECO:0000259" key="2">
    <source>
        <dbReference type="PROSITE" id="PS51782"/>
    </source>
</evidence>
<keyword evidence="3" id="KW-0378">Hydrolase</keyword>
<accession>A0A2T0API9</accession>
<keyword evidence="3" id="KW-0326">Glycosidase</keyword>
<protein>
    <submittedName>
        <fullName evidence="3">Muramidase-2</fullName>
        <ecNumber evidence="3">3.2.1.17</ecNumber>
    </submittedName>
</protein>
<dbReference type="PROSITE" id="PS51782">
    <property type="entry name" value="LYSM"/>
    <property type="match status" value="1"/>
</dbReference>
<dbReference type="InterPro" id="IPR018392">
    <property type="entry name" value="LysM"/>
</dbReference>
<comment type="caution">
    <text evidence="3">The sequence shown here is derived from an EMBL/GenBank/DDBJ whole genome shotgun (WGS) entry which is preliminary data.</text>
</comment>
<keyword evidence="4" id="KW-1185">Reference proteome</keyword>
<organism evidence="3 4">
    <name type="scientific">Clostridium thermopalmarium DSM 5974</name>
    <dbReference type="NCBI Taxonomy" id="1121340"/>
    <lineage>
        <taxon>Bacteria</taxon>
        <taxon>Bacillati</taxon>
        <taxon>Bacillota</taxon>
        <taxon>Clostridia</taxon>
        <taxon>Eubacteriales</taxon>
        <taxon>Clostridiaceae</taxon>
        <taxon>Clostridium</taxon>
    </lineage>
</organism>
<feature type="domain" description="LysM" evidence="2">
    <location>
        <begin position="164"/>
        <end position="211"/>
    </location>
</feature>
<dbReference type="CDD" id="cd00118">
    <property type="entry name" value="LysM"/>
    <property type="match status" value="1"/>
</dbReference>
<name>A0A2T0API9_9CLOT</name>
<sequence length="211" mass="23959">MEFWFLQNKDKLQLPVPPAEFDVSVGNMNETIVVENVGEVNLLGKSRLATISLSSFFPAQVYDFCQYTNFPKPYECVALIEKFRKLGQVRVLITESNVNQIFYIEDFTYGERDGTGDVYFTINLKEYRKVVAKSVNTSKASNGGKSKVVTNKPRPATKKPSVGRKYTVKKGDSLWNIAKRYYGNGMKYKDIASRNNIKNPNLIYPGQVLVL</sequence>
<gene>
    <name evidence="3" type="ORF">CPAL_20150</name>
</gene>
<dbReference type="EC" id="3.2.1.17" evidence="3"/>
<dbReference type="InterPro" id="IPR052196">
    <property type="entry name" value="Bact_Kbp"/>
</dbReference>
<dbReference type="InterPro" id="IPR036779">
    <property type="entry name" value="LysM_dom_sf"/>
</dbReference>
<dbReference type="SMART" id="SM00257">
    <property type="entry name" value="LysM"/>
    <property type="match status" value="1"/>
</dbReference>
<reference evidence="3 4" key="1">
    <citation type="submission" date="2018-03" db="EMBL/GenBank/DDBJ databases">
        <title>Genome sequence of Clostridium thermopalmarium DSM 5974.</title>
        <authorList>
            <person name="Poehlein A."/>
            <person name="Daniel R."/>
        </authorList>
    </citation>
    <scope>NUCLEOTIDE SEQUENCE [LARGE SCALE GENOMIC DNA]</scope>
    <source>
        <strain evidence="3 4">DSM 5974</strain>
    </source>
</reference>
<dbReference type="GO" id="GO:0003796">
    <property type="term" value="F:lysozyme activity"/>
    <property type="evidence" value="ECO:0007669"/>
    <property type="project" value="UniProtKB-EC"/>
</dbReference>
<proteinExistence type="predicted"/>